<dbReference type="Proteomes" id="UP000292702">
    <property type="component" value="Unassembled WGS sequence"/>
</dbReference>
<protein>
    <submittedName>
        <fullName evidence="3">Uncharacterized protein</fullName>
    </submittedName>
</protein>
<keyword evidence="2" id="KW-0472">Membrane</keyword>
<keyword evidence="2" id="KW-0812">Transmembrane</keyword>
<organism evidence="3 4">
    <name type="scientific">Steccherinum ochraceum</name>
    <dbReference type="NCBI Taxonomy" id="92696"/>
    <lineage>
        <taxon>Eukaryota</taxon>
        <taxon>Fungi</taxon>
        <taxon>Dikarya</taxon>
        <taxon>Basidiomycota</taxon>
        <taxon>Agaricomycotina</taxon>
        <taxon>Agaricomycetes</taxon>
        <taxon>Polyporales</taxon>
        <taxon>Steccherinaceae</taxon>
        <taxon>Steccherinum</taxon>
    </lineage>
</organism>
<feature type="compositionally biased region" description="Low complexity" evidence="1">
    <location>
        <begin position="288"/>
        <end position="301"/>
    </location>
</feature>
<gene>
    <name evidence="3" type="ORF">EIP91_006536</name>
</gene>
<feature type="compositionally biased region" description="Low complexity" evidence="1">
    <location>
        <begin position="77"/>
        <end position="98"/>
    </location>
</feature>
<evidence type="ECO:0000313" key="3">
    <source>
        <dbReference type="EMBL" id="TCD62711.1"/>
    </source>
</evidence>
<comment type="caution">
    <text evidence="3">The sequence shown here is derived from an EMBL/GenBank/DDBJ whole genome shotgun (WGS) entry which is preliminary data.</text>
</comment>
<keyword evidence="2" id="KW-1133">Transmembrane helix</keyword>
<evidence type="ECO:0000256" key="1">
    <source>
        <dbReference type="SAM" id="MobiDB-lite"/>
    </source>
</evidence>
<evidence type="ECO:0000256" key="2">
    <source>
        <dbReference type="SAM" id="Phobius"/>
    </source>
</evidence>
<feature type="compositionally biased region" description="Low complexity" evidence="1">
    <location>
        <begin position="106"/>
        <end position="118"/>
    </location>
</feature>
<dbReference type="AlphaFoldDB" id="A0A4R0R5K7"/>
<dbReference type="OrthoDB" id="10568681at2759"/>
<sequence>MIDLLEFRRVEVAVVIDDSSTDWTVDIGPNIPFLITLSDSNDNNSTAGPLTTKAGTQTCDLVAGSLDGSVSSPDSQPPATSSRSSPTDTTPQQTPTSPYHNSAVLSNTTPSPSNSAPPDVSVTGDSKSSGVSGTTLGIAIAAVLVCIGIIAGLIIWLKRRHRRRKHPQIDLLDEGKFDPSMLEAQVIQPFTGSKYGPSAKPEVVMVERPAEGSTGGRVLVAQFNEPYDSDPSSQQTYSEKVAAMRPRKGREPSFNTVRLESVSDGSSQISPSHAYPPSSSTGYPIPVSSTTSARSSSSYTQRRTDKIHLDVATTPSIRSAASEEAATPTNESTTSLIHQQGPSRREADGGIRLAGGPRQSWNIGGGTLPPAYGDF</sequence>
<feature type="region of interest" description="Disordered" evidence="1">
    <location>
        <begin position="243"/>
        <end position="375"/>
    </location>
</feature>
<feature type="compositionally biased region" description="Polar residues" evidence="1">
    <location>
        <begin position="253"/>
        <end position="282"/>
    </location>
</feature>
<feature type="compositionally biased region" description="Polar residues" evidence="1">
    <location>
        <begin position="327"/>
        <end position="342"/>
    </location>
</feature>
<evidence type="ECO:0000313" key="4">
    <source>
        <dbReference type="Proteomes" id="UP000292702"/>
    </source>
</evidence>
<feature type="region of interest" description="Disordered" evidence="1">
    <location>
        <begin position="63"/>
        <end position="129"/>
    </location>
</feature>
<dbReference type="EMBL" id="RWJN01000351">
    <property type="protein sequence ID" value="TCD62711.1"/>
    <property type="molecule type" value="Genomic_DNA"/>
</dbReference>
<feature type="transmembrane region" description="Helical" evidence="2">
    <location>
        <begin position="136"/>
        <end position="157"/>
    </location>
</feature>
<proteinExistence type="predicted"/>
<name>A0A4R0R5K7_9APHY</name>
<accession>A0A4R0R5K7</accession>
<keyword evidence="4" id="KW-1185">Reference proteome</keyword>
<reference evidence="3 4" key="1">
    <citation type="submission" date="2018-11" db="EMBL/GenBank/DDBJ databases">
        <title>Genome assembly of Steccherinum ochraceum LE-BIN_3174, the white-rot fungus of the Steccherinaceae family (The Residual Polyporoid clade, Polyporales, Basidiomycota).</title>
        <authorList>
            <person name="Fedorova T.V."/>
            <person name="Glazunova O.A."/>
            <person name="Landesman E.O."/>
            <person name="Moiseenko K.V."/>
            <person name="Psurtseva N.V."/>
            <person name="Savinova O.S."/>
            <person name="Shakhova N.V."/>
            <person name="Tyazhelova T.V."/>
            <person name="Vasina D.V."/>
        </authorList>
    </citation>
    <scope>NUCLEOTIDE SEQUENCE [LARGE SCALE GENOMIC DNA]</scope>
    <source>
        <strain evidence="3 4">LE-BIN_3174</strain>
    </source>
</reference>